<feature type="transmembrane region" description="Helical" evidence="1">
    <location>
        <begin position="7"/>
        <end position="33"/>
    </location>
</feature>
<gene>
    <name evidence="2" type="ORF">SAMN03080614_10308</name>
</gene>
<sequence>MNDKNKVTIVILCAVVIIASFMPWGSVVASLGFGEFPFDEFFGRHEITLNGWNSSFNLWGLSIPNWLLSVIAAAIVLFLFIDFNSKLRKGLAIYGIIHSLLFSIIIIFEGTIGIGLILTFLAFTGIMFYLRKVEVSNSNLDI</sequence>
<evidence type="ECO:0000313" key="2">
    <source>
        <dbReference type="EMBL" id="SET00452.1"/>
    </source>
</evidence>
<dbReference type="OrthoDB" id="9866020at2"/>
<organism evidence="2 3">
    <name type="scientific">Anaerobranca gottschalkii DSM 13577</name>
    <dbReference type="NCBI Taxonomy" id="1120990"/>
    <lineage>
        <taxon>Bacteria</taxon>
        <taxon>Bacillati</taxon>
        <taxon>Bacillota</taxon>
        <taxon>Clostridia</taxon>
        <taxon>Eubacteriales</taxon>
        <taxon>Proteinivoracaceae</taxon>
        <taxon>Anaerobranca</taxon>
    </lineage>
</organism>
<feature type="transmembrane region" description="Helical" evidence="1">
    <location>
        <begin position="58"/>
        <end position="79"/>
    </location>
</feature>
<keyword evidence="1" id="KW-0472">Membrane</keyword>
<accession>A0A1I0B160</accession>
<feature type="transmembrane region" description="Helical" evidence="1">
    <location>
        <begin position="114"/>
        <end position="130"/>
    </location>
</feature>
<feature type="transmembrane region" description="Helical" evidence="1">
    <location>
        <begin position="91"/>
        <end position="108"/>
    </location>
</feature>
<dbReference type="EMBL" id="FOIF01000030">
    <property type="protein sequence ID" value="SET00452.1"/>
    <property type="molecule type" value="Genomic_DNA"/>
</dbReference>
<keyword evidence="1" id="KW-1133">Transmembrane helix</keyword>
<keyword evidence="1" id="KW-0812">Transmembrane</keyword>
<reference evidence="3" key="1">
    <citation type="submission" date="2016-10" db="EMBL/GenBank/DDBJ databases">
        <authorList>
            <person name="Varghese N."/>
            <person name="Submissions S."/>
        </authorList>
    </citation>
    <scope>NUCLEOTIDE SEQUENCE [LARGE SCALE GENOMIC DNA]</scope>
    <source>
        <strain evidence="3">DSM 13577</strain>
    </source>
</reference>
<name>A0A1I0B160_9FIRM</name>
<keyword evidence="3" id="KW-1185">Reference proteome</keyword>
<dbReference type="RefSeq" id="WP_091350950.1">
    <property type="nucleotide sequence ID" value="NZ_FOIF01000030.1"/>
</dbReference>
<proteinExistence type="predicted"/>
<evidence type="ECO:0008006" key="4">
    <source>
        <dbReference type="Google" id="ProtNLM"/>
    </source>
</evidence>
<evidence type="ECO:0000313" key="3">
    <source>
        <dbReference type="Proteomes" id="UP000243819"/>
    </source>
</evidence>
<evidence type="ECO:0000256" key="1">
    <source>
        <dbReference type="SAM" id="Phobius"/>
    </source>
</evidence>
<dbReference type="AlphaFoldDB" id="A0A1I0B160"/>
<protein>
    <recommendedName>
        <fullName evidence="4">DUF4064 domain-containing protein</fullName>
    </recommendedName>
</protein>
<dbReference type="STRING" id="1120990.SAMN03080614_10308"/>
<dbReference type="Proteomes" id="UP000243819">
    <property type="component" value="Unassembled WGS sequence"/>
</dbReference>